<evidence type="ECO:0000313" key="3">
    <source>
        <dbReference type="Proteomes" id="UP000654075"/>
    </source>
</evidence>
<evidence type="ECO:0000313" key="2">
    <source>
        <dbReference type="EMBL" id="CAE8637020.1"/>
    </source>
</evidence>
<keyword evidence="3" id="KW-1185">Reference proteome</keyword>
<accession>A0A813HHF2</accession>
<reference evidence="2" key="1">
    <citation type="submission" date="2021-02" db="EMBL/GenBank/DDBJ databases">
        <authorList>
            <person name="Dougan E. K."/>
            <person name="Rhodes N."/>
            <person name="Thang M."/>
            <person name="Chan C."/>
        </authorList>
    </citation>
    <scope>NUCLEOTIDE SEQUENCE</scope>
</reference>
<evidence type="ECO:0000256" key="1">
    <source>
        <dbReference type="SAM" id="Coils"/>
    </source>
</evidence>
<proteinExistence type="predicted"/>
<gene>
    <name evidence="2" type="ORF">PGLA1383_LOCUS52420</name>
</gene>
<dbReference type="EMBL" id="CAJNNV010031594">
    <property type="protein sequence ID" value="CAE8637020.1"/>
    <property type="molecule type" value="Genomic_DNA"/>
</dbReference>
<comment type="caution">
    <text evidence="2">The sequence shown here is derived from an EMBL/GenBank/DDBJ whole genome shotgun (WGS) entry which is preliminary data.</text>
</comment>
<keyword evidence="1" id="KW-0175">Coiled coil</keyword>
<dbReference type="AlphaFoldDB" id="A0A813HHF2"/>
<protein>
    <submittedName>
        <fullName evidence="2">Uncharacterized protein</fullName>
    </submittedName>
</protein>
<organism evidence="2 3">
    <name type="scientific">Polarella glacialis</name>
    <name type="common">Dinoflagellate</name>
    <dbReference type="NCBI Taxonomy" id="89957"/>
    <lineage>
        <taxon>Eukaryota</taxon>
        <taxon>Sar</taxon>
        <taxon>Alveolata</taxon>
        <taxon>Dinophyceae</taxon>
        <taxon>Suessiales</taxon>
        <taxon>Suessiaceae</taxon>
        <taxon>Polarella</taxon>
    </lineage>
</organism>
<feature type="coiled-coil region" evidence="1">
    <location>
        <begin position="55"/>
        <end position="96"/>
    </location>
</feature>
<sequence length="280" mass="29856">MQDLTGLPSACAATAVGAVFLAAAAGTSAVWPVLFAGAFAFAGRLLQLERGTVKLDRLRAQALADEAELELQRRRRTNLEKQLEAAERCLADLEESCALHEVCTVSQGCRHLASLVVAAAEERELNQLCNALRLCVEWSQTGEWQDYSGPLGNTPEGTIVEEDEEQLQDAEAWRFRRPQDFPDGAGRGLSSMALFVQDVAMDANAGQLVAAHGAGHGQTAGLVRFVPNYAGPIIEMEEVMQECTGPLGPDALASALEGMQGVVEESLVSLKGAVASFMGR</sequence>
<dbReference type="Proteomes" id="UP000654075">
    <property type="component" value="Unassembled WGS sequence"/>
</dbReference>
<name>A0A813HHF2_POLGL</name>